<evidence type="ECO:0000313" key="7">
    <source>
        <dbReference type="Proteomes" id="UP001595850"/>
    </source>
</evidence>
<gene>
    <name evidence="6" type="ORF">ACFOWE_01395</name>
</gene>
<evidence type="ECO:0000256" key="3">
    <source>
        <dbReference type="ARBA" id="ARBA00022777"/>
    </source>
</evidence>
<dbReference type="SUPFAM" id="SSF53613">
    <property type="entry name" value="Ribokinase-like"/>
    <property type="match status" value="1"/>
</dbReference>
<sequence length="353" mass="36394">MRRPARKPAGDDGTADAPRATARATARGTASGTAGGTAGGKGLLVVGDVVTDVVALHDRQGYADLSSGTDTAAEIVLRPGGSAANTAAWAAYLGADARLLARVGYDTGEWHDAELRRAGVRTHLRTDPGRPTAVVIAIVDATRERTMLTNRGAGGEIGVEDWDPALLDGVAHIHLSGYMLFAEPGLRLGRLLLAEARRRGLSSSVDPSSTGFLRSFGPERFVQETAEADLVIPNRDEALLLTRETSAERAAELLGLRYGAAAVKLGSEGAVLTRQGRPVARVPGLPAEAVDSTGAGDAFAAGLLTALLAGADDGTALEAAGRAGAEAVTVIGGRPRILRSDLGSNRLYPLKTN</sequence>
<keyword evidence="7" id="KW-1185">Reference proteome</keyword>
<comment type="caution">
    <text evidence="6">The sequence shown here is derived from an EMBL/GenBank/DDBJ whole genome shotgun (WGS) entry which is preliminary data.</text>
</comment>
<feature type="region of interest" description="Disordered" evidence="4">
    <location>
        <begin position="1"/>
        <end position="37"/>
    </location>
</feature>
<dbReference type="Proteomes" id="UP001595850">
    <property type="component" value="Unassembled WGS sequence"/>
</dbReference>
<dbReference type="EC" id="2.7.1.-" evidence="6"/>
<feature type="domain" description="Carbohydrate kinase PfkB" evidence="5">
    <location>
        <begin position="43"/>
        <end position="334"/>
    </location>
</feature>
<evidence type="ECO:0000313" key="6">
    <source>
        <dbReference type="EMBL" id="MFC4056929.1"/>
    </source>
</evidence>
<dbReference type="GO" id="GO:0016301">
    <property type="term" value="F:kinase activity"/>
    <property type="evidence" value="ECO:0007669"/>
    <property type="project" value="UniProtKB-KW"/>
</dbReference>
<dbReference type="Gene3D" id="3.40.1190.20">
    <property type="match status" value="1"/>
</dbReference>
<evidence type="ECO:0000259" key="5">
    <source>
        <dbReference type="Pfam" id="PF00294"/>
    </source>
</evidence>
<evidence type="ECO:0000256" key="2">
    <source>
        <dbReference type="ARBA" id="ARBA00022679"/>
    </source>
</evidence>
<evidence type="ECO:0000256" key="1">
    <source>
        <dbReference type="ARBA" id="ARBA00010688"/>
    </source>
</evidence>
<dbReference type="PROSITE" id="PS00584">
    <property type="entry name" value="PFKB_KINASES_2"/>
    <property type="match status" value="1"/>
</dbReference>
<dbReference type="PANTHER" id="PTHR43320">
    <property type="entry name" value="SUGAR KINASE"/>
    <property type="match status" value="1"/>
</dbReference>
<keyword evidence="3 6" id="KW-0418">Kinase</keyword>
<dbReference type="Pfam" id="PF00294">
    <property type="entry name" value="PfkB"/>
    <property type="match status" value="1"/>
</dbReference>
<name>A0ABV8HYN6_9ACTN</name>
<reference evidence="7" key="1">
    <citation type="journal article" date="2019" name="Int. J. Syst. Evol. Microbiol.">
        <title>The Global Catalogue of Microorganisms (GCM) 10K type strain sequencing project: providing services to taxonomists for standard genome sequencing and annotation.</title>
        <authorList>
            <consortium name="The Broad Institute Genomics Platform"/>
            <consortium name="The Broad Institute Genome Sequencing Center for Infectious Disease"/>
            <person name="Wu L."/>
            <person name="Ma J."/>
        </authorList>
    </citation>
    <scope>NUCLEOTIDE SEQUENCE [LARGE SCALE GENOMIC DNA]</scope>
    <source>
        <strain evidence="7">TBRC 4489</strain>
    </source>
</reference>
<dbReference type="InterPro" id="IPR011611">
    <property type="entry name" value="PfkB_dom"/>
</dbReference>
<accession>A0ABV8HYN6</accession>
<protein>
    <submittedName>
        <fullName evidence="6">Carbohydrate kinase family protein</fullName>
        <ecNumber evidence="6">2.7.1.-</ecNumber>
    </submittedName>
</protein>
<dbReference type="InterPro" id="IPR052700">
    <property type="entry name" value="Carb_kinase_PfkB-like"/>
</dbReference>
<dbReference type="InterPro" id="IPR002173">
    <property type="entry name" value="Carboh/pur_kinase_PfkB_CS"/>
</dbReference>
<proteinExistence type="inferred from homology"/>
<dbReference type="PANTHER" id="PTHR43320:SF3">
    <property type="entry name" value="CARBOHYDRATE KINASE PFKB DOMAIN-CONTAINING PROTEIN"/>
    <property type="match status" value="1"/>
</dbReference>
<organism evidence="6 7">
    <name type="scientific">Planomonospora corallina</name>
    <dbReference type="NCBI Taxonomy" id="1806052"/>
    <lineage>
        <taxon>Bacteria</taxon>
        <taxon>Bacillati</taxon>
        <taxon>Actinomycetota</taxon>
        <taxon>Actinomycetes</taxon>
        <taxon>Streptosporangiales</taxon>
        <taxon>Streptosporangiaceae</taxon>
        <taxon>Planomonospora</taxon>
    </lineage>
</organism>
<feature type="compositionally biased region" description="Low complexity" evidence="4">
    <location>
        <begin position="11"/>
        <end position="32"/>
    </location>
</feature>
<keyword evidence="2 6" id="KW-0808">Transferase</keyword>
<dbReference type="RefSeq" id="WP_377284887.1">
    <property type="nucleotide sequence ID" value="NZ_JBHSBM010000005.1"/>
</dbReference>
<evidence type="ECO:0000256" key="4">
    <source>
        <dbReference type="SAM" id="MobiDB-lite"/>
    </source>
</evidence>
<dbReference type="EMBL" id="JBHSBM010000005">
    <property type="protein sequence ID" value="MFC4056929.1"/>
    <property type="molecule type" value="Genomic_DNA"/>
</dbReference>
<dbReference type="InterPro" id="IPR029056">
    <property type="entry name" value="Ribokinase-like"/>
</dbReference>
<comment type="similarity">
    <text evidence="1">Belongs to the carbohydrate kinase PfkB family.</text>
</comment>